<protein>
    <submittedName>
        <fullName evidence="1">Uncharacterized protein M482R</fullName>
    </submittedName>
</protein>
<organism evidence="1 2">
    <name type="scientific">Paramecium bursaria Chlorella virus MT325</name>
    <name type="common">PBCV-MT325</name>
    <dbReference type="NCBI Taxonomy" id="346932"/>
    <lineage>
        <taxon>Viruses</taxon>
        <taxon>Varidnaviria</taxon>
        <taxon>Bamfordvirae</taxon>
        <taxon>Nucleocytoviricota</taxon>
        <taxon>Megaviricetes</taxon>
        <taxon>Algavirales</taxon>
        <taxon>Phycodnaviridae</taxon>
        <taxon>Chlorovirus</taxon>
        <taxon>Chlorovirus conductrix</taxon>
        <taxon>Paramecium bursaria Chlorella virus A1</taxon>
    </lineage>
</organism>
<name>A7IUL2_PBCVM</name>
<dbReference type="Proteomes" id="UP000246715">
    <property type="component" value="Segment"/>
</dbReference>
<sequence>MDFRDISPRSLTWSRSGRNGNIVASRPSSTKPLMFQIPRMNATISTHSPGMYRLDLKLNMADSTHRQFADWIADLEQSAVGTWSSTLKKSKLLYNDGFRLTFFSDTNVYDSTGALSVGFFRTKSVSSLCILQGLWTTGDKYGIRFNVKQLKFFEDALEYPKEEEEPAVKGVPMFIDDDE</sequence>
<dbReference type="EMBL" id="DQ491001">
    <property type="protein sequence ID" value="ABT14036.1"/>
    <property type="molecule type" value="Genomic_DNA"/>
</dbReference>
<reference evidence="1 2" key="1">
    <citation type="journal article" date="2007" name="Virology">
        <title>Sequence and annotation of the 314-kb MT325 and the 321-kb FR483 viruses that infect Chlorella Pbi.</title>
        <authorList>
            <person name="Fitzgerald L.A."/>
            <person name="Graves M.V."/>
            <person name="Li X."/>
            <person name="Feldblyum T."/>
            <person name="Hartigan J."/>
            <person name="Van Etten J.L."/>
        </authorList>
    </citation>
    <scope>NUCLEOTIDE SEQUENCE [LARGE SCALE GENOMIC DNA]</scope>
    <source>
        <strain evidence="1 2">MT325</strain>
    </source>
</reference>
<gene>
    <name evidence="1" type="primary">M482R</name>
    <name evidence="1" type="ORF">MT325_M482R</name>
</gene>
<evidence type="ECO:0000313" key="2">
    <source>
        <dbReference type="Proteomes" id="UP000246715"/>
    </source>
</evidence>
<proteinExistence type="predicted"/>
<organismHost>
    <name type="scientific">Paramecium bursaria</name>
    <dbReference type="NCBI Taxonomy" id="74790"/>
</organismHost>
<evidence type="ECO:0000313" key="1">
    <source>
        <dbReference type="EMBL" id="ABT14036.1"/>
    </source>
</evidence>
<accession>A7IUL2</accession>